<feature type="compositionally biased region" description="Low complexity" evidence="1">
    <location>
        <begin position="586"/>
        <end position="598"/>
    </location>
</feature>
<proteinExistence type="predicted"/>
<dbReference type="SUPFAM" id="SSF54928">
    <property type="entry name" value="RNA-binding domain, RBD"/>
    <property type="match status" value="1"/>
</dbReference>
<dbReference type="InterPro" id="IPR012677">
    <property type="entry name" value="Nucleotide-bd_a/b_plait_sf"/>
</dbReference>
<feature type="compositionally biased region" description="Polar residues" evidence="1">
    <location>
        <begin position="479"/>
        <end position="488"/>
    </location>
</feature>
<sequence length="884" mass="95564">MSSSRQVGQQNSPSKPQSHDPTHFQTRLTSDFNGARHYELTHTPTFSGTIGSESHPDPESTTSQLIHHPSQPKTIFTSTTTQSAMSTNTHSAGPLIIDQSSPSSSLISPRAGPSGLPPLSLVPPLPQSTSDTLLTTSASHGSPTVPDPPSPVRNSPPLGIVTEVLLPPVVLDPLLKEKMNYRCTYDPALDSSVVKKSAGPLYRHFKPSGTIISRPAKDPRLRMAYPSPLSGVPKTASQKSSLVAGLSRSSKGRQTFHSQVERLEPYAFDKNSVRSHFVKFGRVAECEIKLDPQTGGSLGICWVRFVNDVVNSDKDSSGKNRTPPVKSSRGLQNGHQCAVEATQKANGARIGIMLTTGPSQSSSMLRRPQKSQSNWGIKCELDGSGSKCAKAVAYALRKLYPPPPSRPTIPNDSVGHSSSVDQASLPLKQHTSTFLAESHSRSIPPAMSGPSRLETQPPPLVGRSPLPTTKAFEGPKLSPVTSSNTNTPAYQDTPSVPFANHSPMYGSSVPLNHDHSNPALAPVADVLSASQGHREQQNHGSKFVPSGSVPTMPSALRHQAALVQPRGRPPQTEPYTRPFASCSHPYVSSSSAPVNSSSPLPPPIKYRPDETPSVSRMPMVLKTSHYTIPGKVNAGPVRGKIAAGFVAAAQNAAIIAAKKAGIRLPSEVESDDAPIATTSSRVHHSAYSGESDLHPRLEASTSMRLSKETPQDLDEEDDSSESEDEDAQAERLKEAEREALIASRKVRSSRVAPISMEKHSQITLQPNLHQPHSMNFNTSTIKPQQPTSDLMKLSILWSHNCIGVNKSIKLEILKRLSINGHPFVTIDRIELGKVDNRARIPQGPLELKQYLVNFEPHQRLADPALRFGRCLSGFHLDLKFKLRR</sequence>
<feature type="region of interest" description="Disordered" evidence="1">
    <location>
        <begin position="529"/>
        <end position="548"/>
    </location>
</feature>
<feature type="region of interest" description="Disordered" evidence="1">
    <location>
        <begin position="400"/>
        <end position="488"/>
    </location>
</feature>
<reference evidence="3" key="1">
    <citation type="submission" date="2013-11" db="EMBL/GenBank/DDBJ databases">
        <title>Genome sequence of the fusiform rust pathogen reveals effectors for host alternation and coevolution with pine.</title>
        <authorList>
            <consortium name="DOE Joint Genome Institute"/>
            <person name="Smith K."/>
            <person name="Pendleton A."/>
            <person name="Kubisiak T."/>
            <person name="Anderson C."/>
            <person name="Salamov A."/>
            <person name="Aerts A."/>
            <person name="Riley R."/>
            <person name="Clum A."/>
            <person name="Lindquist E."/>
            <person name="Ence D."/>
            <person name="Campbell M."/>
            <person name="Kronenberg Z."/>
            <person name="Feau N."/>
            <person name="Dhillon B."/>
            <person name="Hamelin R."/>
            <person name="Burleigh J."/>
            <person name="Smith J."/>
            <person name="Yandell M."/>
            <person name="Nelson C."/>
            <person name="Grigoriev I."/>
            <person name="Davis J."/>
        </authorList>
    </citation>
    <scope>NUCLEOTIDE SEQUENCE</scope>
    <source>
        <strain evidence="3">G11</strain>
    </source>
</reference>
<feature type="compositionally biased region" description="Polar residues" evidence="1">
    <location>
        <begin position="1"/>
        <end position="16"/>
    </location>
</feature>
<dbReference type="Pfam" id="PF00076">
    <property type="entry name" value="RRM_1"/>
    <property type="match status" value="1"/>
</dbReference>
<evidence type="ECO:0000313" key="3">
    <source>
        <dbReference type="EMBL" id="KAG0144974.1"/>
    </source>
</evidence>
<organism evidence="3 4">
    <name type="scientific">Cronartium quercuum f. sp. fusiforme G11</name>
    <dbReference type="NCBI Taxonomy" id="708437"/>
    <lineage>
        <taxon>Eukaryota</taxon>
        <taxon>Fungi</taxon>
        <taxon>Dikarya</taxon>
        <taxon>Basidiomycota</taxon>
        <taxon>Pucciniomycotina</taxon>
        <taxon>Pucciniomycetes</taxon>
        <taxon>Pucciniales</taxon>
        <taxon>Coleosporiaceae</taxon>
        <taxon>Cronartium</taxon>
    </lineage>
</organism>
<evidence type="ECO:0000256" key="1">
    <source>
        <dbReference type="SAM" id="MobiDB-lite"/>
    </source>
</evidence>
<dbReference type="InterPro" id="IPR000504">
    <property type="entry name" value="RRM_dom"/>
</dbReference>
<dbReference type="EMBL" id="MU167285">
    <property type="protein sequence ID" value="KAG0144974.1"/>
    <property type="molecule type" value="Genomic_DNA"/>
</dbReference>
<feature type="region of interest" description="Disordered" evidence="1">
    <location>
        <begin position="1"/>
        <end position="156"/>
    </location>
</feature>
<accession>A0A9P6NF96</accession>
<feature type="compositionally biased region" description="Low complexity" evidence="1">
    <location>
        <begin position="94"/>
        <end position="119"/>
    </location>
</feature>
<dbReference type="Gene3D" id="3.30.70.330">
    <property type="match status" value="1"/>
</dbReference>
<evidence type="ECO:0000313" key="4">
    <source>
        <dbReference type="Proteomes" id="UP000886653"/>
    </source>
</evidence>
<dbReference type="AlphaFoldDB" id="A0A9P6NF96"/>
<dbReference type="Proteomes" id="UP000886653">
    <property type="component" value="Unassembled WGS sequence"/>
</dbReference>
<feature type="compositionally biased region" description="Polar residues" evidence="1">
    <location>
        <begin position="59"/>
        <end position="91"/>
    </location>
</feature>
<protein>
    <recommendedName>
        <fullName evidence="2">RRM domain-containing protein</fullName>
    </recommendedName>
</protein>
<feature type="region of interest" description="Disordered" evidence="1">
    <location>
        <begin position="562"/>
        <end position="581"/>
    </location>
</feature>
<dbReference type="InterPro" id="IPR035979">
    <property type="entry name" value="RBD_domain_sf"/>
</dbReference>
<comment type="caution">
    <text evidence="3">The sequence shown here is derived from an EMBL/GenBank/DDBJ whole genome shotgun (WGS) entry which is preliminary data.</text>
</comment>
<feature type="compositionally biased region" description="Acidic residues" evidence="1">
    <location>
        <begin position="711"/>
        <end position="727"/>
    </location>
</feature>
<feature type="region of interest" description="Disordered" evidence="1">
    <location>
        <begin position="675"/>
        <end position="733"/>
    </location>
</feature>
<feature type="compositionally biased region" description="Polar residues" evidence="1">
    <location>
        <begin position="42"/>
        <end position="52"/>
    </location>
</feature>
<keyword evidence="4" id="KW-1185">Reference proteome</keyword>
<feature type="compositionally biased region" description="Polar residues" evidence="1">
    <location>
        <begin position="23"/>
        <end position="32"/>
    </location>
</feature>
<feature type="compositionally biased region" description="Low complexity" evidence="1">
    <location>
        <begin position="127"/>
        <end position="137"/>
    </location>
</feature>
<gene>
    <name evidence="3" type="ORF">CROQUDRAFT_593852</name>
</gene>
<evidence type="ECO:0000259" key="2">
    <source>
        <dbReference type="Pfam" id="PF00076"/>
    </source>
</evidence>
<feature type="region of interest" description="Disordered" evidence="1">
    <location>
        <begin position="312"/>
        <end position="336"/>
    </location>
</feature>
<dbReference type="OrthoDB" id="308383at2759"/>
<dbReference type="GO" id="GO:0003723">
    <property type="term" value="F:RNA binding"/>
    <property type="evidence" value="ECO:0007669"/>
    <property type="project" value="InterPro"/>
</dbReference>
<feature type="domain" description="RRM" evidence="2">
    <location>
        <begin position="263"/>
        <end position="307"/>
    </location>
</feature>
<feature type="compositionally biased region" description="Polar residues" evidence="1">
    <location>
        <begin position="408"/>
        <end position="422"/>
    </location>
</feature>
<feature type="region of interest" description="Disordered" evidence="1">
    <location>
        <begin position="586"/>
        <end position="614"/>
    </location>
</feature>
<name>A0A9P6NF96_9BASI</name>